<evidence type="ECO:0000256" key="2">
    <source>
        <dbReference type="ARBA" id="ARBA00007391"/>
    </source>
</evidence>
<dbReference type="EC" id="2.7.7.7" evidence="11"/>
<feature type="region of interest" description="Disordered" evidence="12">
    <location>
        <begin position="198"/>
        <end position="222"/>
    </location>
</feature>
<keyword evidence="8 11" id="KW-0227">DNA damage</keyword>
<evidence type="ECO:0000256" key="8">
    <source>
        <dbReference type="ARBA" id="ARBA00022763"/>
    </source>
</evidence>
<feature type="compositionally biased region" description="Basic and acidic residues" evidence="12">
    <location>
        <begin position="167"/>
        <end position="184"/>
    </location>
</feature>
<evidence type="ECO:0000256" key="5">
    <source>
        <dbReference type="ARBA" id="ARBA00022679"/>
    </source>
</evidence>
<comment type="similarity">
    <text evidence="2 11">Belongs to the DNA polymerase type-C family. DnaE2 subfamily.</text>
</comment>
<dbReference type="Pfam" id="PF07733">
    <property type="entry name" value="DNA_pol3_alpha"/>
    <property type="match status" value="1"/>
</dbReference>
<evidence type="ECO:0000259" key="15">
    <source>
        <dbReference type="Pfam" id="PF07733"/>
    </source>
</evidence>
<evidence type="ECO:0000313" key="17">
    <source>
        <dbReference type="EMBL" id="MDO6416468.1"/>
    </source>
</evidence>
<dbReference type="Gene3D" id="3.20.20.140">
    <property type="entry name" value="Metal-dependent hydrolases"/>
    <property type="match status" value="1"/>
</dbReference>
<dbReference type="HAMAP" id="MF_01902">
    <property type="entry name" value="DNApol_error_prone"/>
    <property type="match status" value="1"/>
</dbReference>
<reference evidence="17" key="1">
    <citation type="submission" date="2023-07" db="EMBL/GenBank/DDBJ databases">
        <authorList>
            <person name="Kim M."/>
        </authorList>
    </citation>
    <scope>NUCLEOTIDE SEQUENCE</scope>
    <source>
        <strain evidence="17">BIUV-7</strain>
    </source>
</reference>
<keyword evidence="9 11" id="KW-0239">DNA-directed DNA polymerase</keyword>
<dbReference type="PANTHER" id="PTHR32294:SF4">
    <property type="entry name" value="ERROR-PRONE DNA POLYMERASE"/>
    <property type="match status" value="1"/>
</dbReference>
<feature type="compositionally biased region" description="Basic and acidic residues" evidence="12">
    <location>
        <begin position="1167"/>
        <end position="1186"/>
    </location>
</feature>
<sequence>MAETHPAPPPFVELVSASHFSFLHGASPGGDLVGTALDLGYPGLGLADRNTVAGVVRAWKALKDARDDAKKAGLSLQPFRLATGARLVFADGTPDIVAYPEHRRGWGRLTRLLSTGNLRSDKGDCLLTIEDLLAYSEGLLLIVLPESSRREGEGVARKVPTILPEDNDSRGDAETRREAEERDEACFVRSAPPRLRVNPNSVSRFHESDDETPSNVIPFPLRQETGPASRKALSRTLKTLRAACPGRVWLALPATGSGTDTRRRARLLGIARAAQVPPLATTDALYATRENRPLQDILTCIRLGTTITEAGRRLEANAERHLKSAADMADLYRDCPQAIDQTTRLLDRVGFDLGDLKYEYPHEPVPEGWEPQKWLQHLVVAAARRHWPQGVPIGVLRMLADEFRLIRKMGYAYYFLTVHDIVRFAREQDPPILCQGRGSAANSMVCFLLDVTSVDPAKHQLLFSRFMSPDRNEPPDIDVDFEHERREEVMQYIYRRYGRERAGIVATVIHYRSRSAVREVGKALGLTDDVTSRLVSTVWGSYSTKMEDSRFHETGFDLDNPEIARLNHFVGLLLDAPFPRHLSQHVGGYVLSQGRLDEIVPVHHAAMADRTFIEWDKDDIDALKLMKVDILALGMLTCIRKAFDLIRDHDGTDYDLKSVPEDQSDVYDMLCKGDSIGIFQVESRAQMNMLPRLRPRELYDLVVQVAIVRPGPIQGNMVHPYLRRRQGLERVDFPSPAPPHPRDELRSLLGKTLGVPLFQEQAMKLAIVAAEFSPSEANQLRRAMATFRNVGTMPLFEEKMVGGMTRRGYSEEFARRCFGQIQGFGSYGFPESHAQSFAILVYASAFLKRRHPAAFCAALLNSQPMGFYAPAQIVRDAREHDVEVRPIDVTASGWDNRLEVGPNGPAVRLGFRQIEGFKEAWGKAIEASLILPIADGEGDHAKHGGGETSTARYFPSTAFGGPPPHARHGEELERLARLVPPRALRLLADADAFRALDLGRRDALWEVRRTPQDALPLFAAADARELAAEADAALPAMPLSEEVAADYQMTRMSLKAHPMSFLRALFRGEGILSAAELSALPDGRPARMAGVVLVRQRPGEGKAIFVTLEDETGVTNVLLWAADFEKYRAAVMASRLMEVRGIVQKSEEGVVHLMTVQVVDRTAELSRLSADHQTRQPLSRADEFAHPQHPRTKGPRGGHPRDVRVLPPSRDFH</sequence>
<feature type="domain" description="OB" evidence="13">
    <location>
        <begin position="1088"/>
        <end position="1150"/>
    </location>
</feature>
<dbReference type="CDD" id="cd07434">
    <property type="entry name" value="PHP_PolIIIA_DnaE2"/>
    <property type="match status" value="1"/>
</dbReference>
<evidence type="ECO:0000256" key="12">
    <source>
        <dbReference type="SAM" id="MobiDB-lite"/>
    </source>
</evidence>
<evidence type="ECO:0000313" key="18">
    <source>
        <dbReference type="Proteomes" id="UP001169764"/>
    </source>
</evidence>
<evidence type="ECO:0000256" key="10">
    <source>
        <dbReference type="ARBA" id="ARBA00023204"/>
    </source>
</evidence>
<dbReference type="Pfam" id="PF17657">
    <property type="entry name" value="DNA_pol3_finger"/>
    <property type="match status" value="1"/>
</dbReference>
<evidence type="ECO:0000256" key="1">
    <source>
        <dbReference type="ARBA" id="ARBA00004496"/>
    </source>
</evidence>
<dbReference type="InterPro" id="IPR023073">
    <property type="entry name" value="DnaE2"/>
</dbReference>
<dbReference type="Pfam" id="PF02811">
    <property type="entry name" value="PHP"/>
    <property type="match status" value="1"/>
</dbReference>
<feature type="domain" description="Bacterial DNA polymerase III alpha subunit NTPase" evidence="15">
    <location>
        <begin position="373"/>
        <end position="632"/>
    </location>
</feature>
<evidence type="ECO:0000256" key="4">
    <source>
        <dbReference type="ARBA" id="ARBA00022490"/>
    </source>
</evidence>
<dbReference type="InterPro" id="IPR004013">
    <property type="entry name" value="PHP_dom"/>
</dbReference>
<evidence type="ECO:0000259" key="16">
    <source>
        <dbReference type="Pfam" id="PF17657"/>
    </source>
</evidence>
<dbReference type="PANTHER" id="PTHR32294">
    <property type="entry name" value="DNA POLYMERASE III SUBUNIT ALPHA"/>
    <property type="match status" value="1"/>
</dbReference>
<feature type="compositionally biased region" description="Basic and acidic residues" evidence="12">
    <location>
        <begin position="1199"/>
        <end position="1213"/>
    </location>
</feature>
<feature type="domain" description="DNA polymerase III alpha subunit finger" evidence="16">
    <location>
        <begin position="635"/>
        <end position="807"/>
    </location>
</feature>
<feature type="region of interest" description="Disordered" evidence="12">
    <location>
        <begin position="153"/>
        <end position="184"/>
    </location>
</feature>
<comment type="function">
    <text evidence="11">DNA polymerase involved in damage-induced mutagenesis and translesion synthesis (TLS). It is not the major replicative DNA polymerase.</text>
</comment>
<feature type="domain" description="PHP" evidence="14">
    <location>
        <begin position="18"/>
        <end position="143"/>
    </location>
</feature>
<dbReference type="Proteomes" id="UP001169764">
    <property type="component" value="Unassembled WGS sequence"/>
</dbReference>
<dbReference type="InterPro" id="IPR011708">
    <property type="entry name" value="DNA_pol3_alpha_NTPase_dom"/>
</dbReference>
<gene>
    <name evidence="11" type="primary">dnaE2</name>
    <name evidence="17" type="ORF">Q4F19_18940</name>
</gene>
<feature type="compositionally biased region" description="Basic residues" evidence="12">
    <location>
        <begin position="1188"/>
        <end position="1198"/>
    </location>
</feature>
<dbReference type="GO" id="GO:0003887">
    <property type="term" value="F:DNA-directed DNA polymerase activity"/>
    <property type="evidence" value="ECO:0007669"/>
    <property type="project" value="UniProtKB-EC"/>
</dbReference>
<dbReference type="Pfam" id="PF01336">
    <property type="entry name" value="tRNA_anti-codon"/>
    <property type="match status" value="1"/>
</dbReference>
<keyword evidence="5 11" id="KW-0808">Transferase</keyword>
<dbReference type="InterPro" id="IPR004805">
    <property type="entry name" value="DnaE2/DnaE/PolC"/>
</dbReference>
<keyword evidence="7 11" id="KW-0235">DNA replication</keyword>
<evidence type="ECO:0000256" key="7">
    <source>
        <dbReference type="ARBA" id="ARBA00022705"/>
    </source>
</evidence>
<dbReference type="NCBIfam" id="TIGR00594">
    <property type="entry name" value="polc"/>
    <property type="match status" value="1"/>
</dbReference>
<comment type="catalytic activity">
    <reaction evidence="11">
        <text>DNA(n) + a 2'-deoxyribonucleoside 5'-triphosphate = DNA(n+1) + diphosphate</text>
        <dbReference type="Rhea" id="RHEA:22508"/>
        <dbReference type="Rhea" id="RHEA-COMP:17339"/>
        <dbReference type="Rhea" id="RHEA-COMP:17340"/>
        <dbReference type="ChEBI" id="CHEBI:33019"/>
        <dbReference type="ChEBI" id="CHEBI:61560"/>
        <dbReference type="ChEBI" id="CHEBI:173112"/>
        <dbReference type="EC" id="2.7.7.7"/>
    </reaction>
</comment>
<name>A0ABT8YDP8_9SPHN</name>
<keyword evidence="18" id="KW-1185">Reference proteome</keyword>
<dbReference type="InterPro" id="IPR004365">
    <property type="entry name" value="NA-bd_OB_tRNA"/>
</dbReference>
<dbReference type="InterPro" id="IPR040982">
    <property type="entry name" value="DNA_pol3_finger"/>
</dbReference>
<feature type="region of interest" description="Disordered" evidence="12">
    <location>
        <begin position="1167"/>
        <end position="1213"/>
    </location>
</feature>
<comment type="caution">
    <text evidence="17">The sequence shown here is derived from an EMBL/GenBank/DDBJ whole genome shotgun (WGS) entry which is preliminary data.</text>
</comment>
<dbReference type="NCBIfam" id="NF004225">
    <property type="entry name" value="PRK05672.1"/>
    <property type="match status" value="1"/>
</dbReference>
<dbReference type="EMBL" id="JAUOTP010000010">
    <property type="protein sequence ID" value="MDO6416468.1"/>
    <property type="molecule type" value="Genomic_DNA"/>
</dbReference>
<evidence type="ECO:0000259" key="14">
    <source>
        <dbReference type="Pfam" id="PF02811"/>
    </source>
</evidence>
<proteinExistence type="inferred from homology"/>
<evidence type="ECO:0000256" key="3">
    <source>
        <dbReference type="ARBA" id="ARBA00017273"/>
    </source>
</evidence>
<organism evidence="17 18">
    <name type="scientific">Sphingomonas natans</name>
    <dbReference type="NCBI Taxonomy" id="3063330"/>
    <lineage>
        <taxon>Bacteria</taxon>
        <taxon>Pseudomonadati</taxon>
        <taxon>Pseudomonadota</taxon>
        <taxon>Alphaproteobacteria</taxon>
        <taxon>Sphingomonadales</taxon>
        <taxon>Sphingomonadaceae</taxon>
        <taxon>Sphingomonas</taxon>
    </lineage>
</organism>
<keyword evidence="4 11" id="KW-0963">Cytoplasm</keyword>
<evidence type="ECO:0000259" key="13">
    <source>
        <dbReference type="Pfam" id="PF01336"/>
    </source>
</evidence>
<dbReference type="CDD" id="cd04485">
    <property type="entry name" value="DnaE_OBF"/>
    <property type="match status" value="1"/>
</dbReference>
<accession>A0ABT8YDP8</accession>
<evidence type="ECO:0000256" key="11">
    <source>
        <dbReference type="HAMAP-Rule" id="MF_01902"/>
    </source>
</evidence>
<protein>
    <recommendedName>
        <fullName evidence="3 11">Error-prone DNA polymerase</fullName>
        <ecNumber evidence="11">2.7.7.7</ecNumber>
    </recommendedName>
</protein>
<dbReference type="RefSeq" id="WP_303546027.1">
    <property type="nucleotide sequence ID" value="NZ_JAUOTP010000010.1"/>
</dbReference>
<evidence type="ECO:0000256" key="6">
    <source>
        <dbReference type="ARBA" id="ARBA00022695"/>
    </source>
</evidence>
<evidence type="ECO:0000256" key="9">
    <source>
        <dbReference type="ARBA" id="ARBA00022932"/>
    </source>
</evidence>
<keyword evidence="6 11" id="KW-0548">Nucleotidyltransferase</keyword>
<comment type="subcellular location">
    <subcellularLocation>
        <location evidence="1 11">Cytoplasm</location>
    </subcellularLocation>
</comment>
<keyword evidence="10 11" id="KW-0234">DNA repair</keyword>